<dbReference type="EMBL" id="DF967975">
    <property type="protein sequence ID" value="GAP19285.1"/>
    <property type="molecule type" value="Genomic_DNA"/>
</dbReference>
<feature type="transmembrane region" description="Helical" evidence="1">
    <location>
        <begin position="12"/>
        <end position="32"/>
    </location>
</feature>
<proteinExistence type="predicted"/>
<feature type="transmembrane region" description="Helical" evidence="1">
    <location>
        <begin position="131"/>
        <end position="149"/>
    </location>
</feature>
<sequence length="150" mass="16707">MFWETLAPYRILISGLSAWWLAQVLKPLFYYWTSRRWNWGMWISAGGMPSSHSSLVVSTAVAIGLFSGFETPAFAVSLAVAMIVVYDAAGVRRQAGIHAQKLNLMINELFSGHPISQESLKEVLGHTPRQVIAGIFLGILVPVLIYFLWP</sequence>
<name>A0A0M8JRZ0_9CHLR</name>
<reference evidence="3 4" key="2">
    <citation type="submission" date="2015-07" db="EMBL/GenBank/DDBJ databases">
        <title>Genome sequence of Levilinea saccharolytica DSM 16555.</title>
        <authorList>
            <person name="Hemp J."/>
            <person name="Ward L.M."/>
            <person name="Pace L.A."/>
            <person name="Fischer W.W."/>
        </authorList>
    </citation>
    <scope>NUCLEOTIDE SEQUENCE [LARGE SCALE GENOMIC DNA]</scope>
    <source>
        <strain evidence="3 4">KIBI-1</strain>
    </source>
</reference>
<evidence type="ECO:0000256" key="1">
    <source>
        <dbReference type="SAM" id="Phobius"/>
    </source>
</evidence>
<dbReference type="OrthoDB" id="9792681at2"/>
<dbReference type="AlphaFoldDB" id="A0A0M8JRZ0"/>
<dbReference type="PANTHER" id="PTHR31446">
    <property type="entry name" value="ACID PHOSPHATASE/VANADIUM-DEPENDENT HALOPEROXIDASE-RELATED PROTEIN"/>
    <property type="match status" value="1"/>
</dbReference>
<feature type="transmembrane region" description="Helical" evidence="1">
    <location>
        <begin position="72"/>
        <end position="91"/>
    </location>
</feature>
<accession>A0A0M8JRZ0</accession>
<keyword evidence="1" id="KW-0472">Membrane</keyword>
<reference evidence="2" key="1">
    <citation type="journal article" date="2015" name="Genome Announc.">
        <title>Draft Genome Sequences of Anaerolinea thermolimosa IMO-1, Bellilinea caldifistulae GOMI-1, Leptolinea tardivitalis YMTK-2, Levilinea saccharolytica KIBI-1, Longilinea arvoryzae KOME-1, Previously Described as Members of the Class Anaerolineae (Chloroflexi).</title>
        <authorList>
            <person name="Matsuura N."/>
            <person name="Tourlousse M.D."/>
            <person name="Ohashi A."/>
            <person name="Hugenholtz P."/>
            <person name="Sekiguchi Y."/>
        </authorList>
    </citation>
    <scope>NUCLEOTIDE SEQUENCE</scope>
    <source>
        <strain evidence="2">KIBI-1</strain>
    </source>
</reference>
<dbReference type="PATRIC" id="fig|229921.5.peg.527"/>
<dbReference type="Proteomes" id="UP000050501">
    <property type="component" value="Unassembled WGS sequence"/>
</dbReference>
<keyword evidence="4" id="KW-1185">Reference proteome</keyword>
<evidence type="ECO:0000313" key="2">
    <source>
        <dbReference type="EMBL" id="GAP19285.1"/>
    </source>
</evidence>
<evidence type="ECO:0000313" key="3">
    <source>
        <dbReference type="EMBL" id="KPL80935.1"/>
    </source>
</evidence>
<organism evidence="2">
    <name type="scientific">Levilinea saccharolytica</name>
    <dbReference type="NCBI Taxonomy" id="229921"/>
    <lineage>
        <taxon>Bacteria</taxon>
        <taxon>Bacillati</taxon>
        <taxon>Chloroflexota</taxon>
        <taxon>Anaerolineae</taxon>
        <taxon>Anaerolineales</taxon>
        <taxon>Anaerolineaceae</taxon>
        <taxon>Levilinea</taxon>
    </lineage>
</organism>
<keyword evidence="1" id="KW-1133">Transmembrane helix</keyword>
<dbReference type="STRING" id="229921.ADN01_10625"/>
<keyword evidence="1" id="KW-0812">Transmembrane</keyword>
<dbReference type="EMBL" id="LGCM01000038">
    <property type="protein sequence ID" value="KPL80935.1"/>
    <property type="molecule type" value="Genomic_DNA"/>
</dbReference>
<gene>
    <name evidence="3" type="ORF">ADN01_10625</name>
    <name evidence="2" type="ORF">LSAC_03186</name>
</gene>
<dbReference type="RefSeq" id="WP_062419572.1">
    <property type="nucleotide sequence ID" value="NZ_BBXZ01000172.1"/>
</dbReference>
<dbReference type="PANTHER" id="PTHR31446:SF29">
    <property type="entry name" value="ACID PHOSPHATASE_VANADIUM-DEPENDENT HALOPEROXIDASE-RELATED PROTEIN"/>
    <property type="match status" value="1"/>
</dbReference>
<protein>
    <submittedName>
        <fullName evidence="2">Uncharacterized protein conserved in bacteria</fullName>
    </submittedName>
</protein>
<dbReference type="InterPro" id="IPR003832">
    <property type="entry name" value="DUF212"/>
</dbReference>
<evidence type="ECO:0000313" key="4">
    <source>
        <dbReference type="Proteomes" id="UP000050501"/>
    </source>
</evidence>
<dbReference type="Pfam" id="PF02681">
    <property type="entry name" value="DUF212"/>
    <property type="match status" value="1"/>
</dbReference>